<proteinExistence type="predicted"/>
<organism evidence="1 2">
    <name type="scientific">Aestuariirhabdus litorea</name>
    <dbReference type="NCBI Taxonomy" id="2528527"/>
    <lineage>
        <taxon>Bacteria</taxon>
        <taxon>Pseudomonadati</taxon>
        <taxon>Pseudomonadota</taxon>
        <taxon>Gammaproteobacteria</taxon>
        <taxon>Oceanospirillales</taxon>
        <taxon>Aestuariirhabdaceae</taxon>
        <taxon>Aestuariirhabdus</taxon>
    </lineage>
</organism>
<dbReference type="EMBL" id="QWEZ01000002">
    <property type="protein sequence ID" value="RRJ83039.1"/>
    <property type="molecule type" value="Genomic_DNA"/>
</dbReference>
<dbReference type="Proteomes" id="UP000280792">
    <property type="component" value="Unassembled WGS sequence"/>
</dbReference>
<sequence length="95" mass="10376">MPQHESFNSLEFPAQDLAALKALFSVLFGWPFVDYGPDCCAFTGIGMEQGLYRSGRVSSAAGGTILKSVFRFADRSRFHLADPVGNGLALWSDRT</sequence>
<gene>
    <name evidence="1" type="ORF">D0544_14450</name>
</gene>
<dbReference type="InterPro" id="IPR029068">
    <property type="entry name" value="Glyas_Bleomycin-R_OHBP_Dase"/>
</dbReference>
<dbReference type="RefSeq" id="WP_125017338.1">
    <property type="nucleotide sequence ID" value="NZ_QWEZ01000002.1"/>
</dbReference>
<evidence type="ECO:0000313" key="1">
    <source>
        <dbReference type="EMBL" id="RRJ83039.1"/>
    </source>
</evidence>
<evidence type="ECO:0000313" key="2">
    <source>
        <dbReference type="Proteomes" id="UP000280792"/>
    </source>
</evidence>
<protein>
    <submittedName>
        <fullName evidence="1">VOC family protein</fullName>
    </submittedName>
</protein>
<dbReference type="SUPFAM" id="SSF54593">
    <property type="entry name" value="Glyoxalase/Bleomycin resistance protein/Dihydroxybiphenyl dioxygenase"/>
    <property type="match status" value="1"/>
</dbReference>
<keyword evidence="2" id="KW-1185">Reference proteome</keyword>
<accession>A0A3P3VMT1</accession>
<reference evidence="1 2" key="2">
    <citation type="submission" date="2018-12" db="EMBL/GenBank/DDBJ databases">
        <title>Simiduia agarivorans gen. nov., sp. nov., a marine, agarolytic bacterium isolated from shallow coastal water from Keelung, Taiwan.</title>
        <authorList>
            <person name="Shieh W.Y."/>
        </authorList>
    </citation>
    <scope>NUCLEOTIDE SEQUENCE [LARGE SCALE GENOMIC DNA]</scope>
    <source>
        <strain evidence="1 2">GTF-13</strain>
    </source>
</reference>
<comment type="caution">
    <text evidence="1">The sequence shown here is derived from an EMBL/GenBank/DDBJ whole genome shotgun (WGS) entry which is preliminary data.</text>
</comment>
<reference evidence="1 2" key="1">
    <citation type="submission" date="2018-08" db="EMBL/GenBank/DDBJ databases">
        <authorList>
            <person name="Khan S.A."/>
        </authorList>
    </citation>
    <scope>NUCLEOTIDE SEQUENCE [LARGE SCALE GENOMIC DNA]</scope>
    <source>
        <strain evidence="1 2">GTF-13</strain>
    </source>
</reference>
<name>A0A3P3VMT1_9GAMM</name>
<dbReference type="AlphaFoldDB" id="A0A3P3VMT1"/>